<sequence length="155" mass="18059">MRTLIIAICLFICYQGYTQSETTKKYSKRYEGAFTLFFYNNTLKMLNQENNAEFEALIRDIDKMKFMRINKKENKISDSDYKVMEADYLKEKFEEMMTMRHEGMNVKVLIQEDDGITTGLVLLMNDPESLSILDIKGAVPLNQLANLISKVQNIN</sequence>
<organism evidence="1 2">
    <name type="scientific">Fulvivirga imtechensis AK7</name>
    <dbReference type="NCBI Taxonomy" id="1237149"/>
    <lineage>
        <taxon>Bacteria</taxon>
        <taxon>Pseudomonadati</taxon>
        <taxon>Bacteroidota</taxon>
        <taxon>Cytophagia</taxon>
        <taxon>Cytophagales</taxon>
        <taxon>Fulvivirgaceae</taxon>
        <taxon>Fulvivirga</taxon>
    </lineage>
</organism>
<keyword evidence="2" id="KW-1185">Reference proteome</keyword>
<dbReference type="Pfam" id="PF14060">
    <property type="entry name" value="DUF4252"/>
    <property type="match status" value="1"/>
</dbReference>
<evidence type="ECO:0000313" key="1">
    <source>
        <dbReference type="EMBL" id="ELR73561.1"/>
    </source>
</evidence>
<proteinExistence type="predicted"/>
<dbReference type="RefSeq" id="WP_009577781.1">
    <property type="nucleotide sequence ID" value="NZ_AMZN01000004.1"/>
</dbReference>
<dbReference type="InterPro" id="IPR025348">
    <property type="entry name" value="DUF4252"/>
</dbReference>
<dbReference type="Proteomes" id="UP000011135">
    <property type="component" value="Unassembled WGS sequence"/>
</dbReference>
<gene>
    <name evidence="1" type="ORF">C900_02646</name>
</gene>
<dbReference type="STRING" id="1237149.C900_02646"/>
<name>L8JWW0_9BACT</name>
<dbReference type="OrthoDB" id="979601at2"/>
<protein>
    <recommendedName>
        <fullName evidence="3">DUF4252 domain-containing protein</fullName>
    </recommendedName>
</protein>
<dbReference type="EMBL" id="AMZN01000004">
    <property type="protein sequence ID" value="ELR73561.1"/>
    <property type="molecule type" value="Genomic_DNA"/>
</dbReference>
<evidence type="ECO:0008006" key="3">
    <source>
        <dbReference type="Google" id="ProtNLM"/>
    </source>
</evidence>
<evidence type="ECO:0000313" key="2">
    <source>
        <dbReference type="Proteomes" id="UP000011135"/>
    </source>
</evidence>
<reference evidence="1 2" key="1">
    <citation type="submission" date="2012-12" db="EMBL/GenBank/DDBJ databases">
        <title>Genome assembly of Fulvivirga imtechensis AK7.</title>
        <authorList>
            <person name="Nupur N."/>
            <person name="Khatri I."/>
            <person name="Kumar R."/>
            <person name="Subramanian S."/>
            <person name="Pinnaka A."/>
        </authorList>
    </citation>
    <scope>NUCLEOTIDE SEQUENCE [LARGE SCALE GENOMIC DNA]</scope>
    <source>
        <strain evidence="1 2">AK7</strain>
    </source>
</reference>
<accession>L8JWW0</accession>
<comment type="caution">
    <text evidence="1">The sequence shown here is derived from an EMBL/GenBank/DDBJ whole genome shotgun (WGS) entry which is preliminary data.</text>
</comment>
<dbReference type="AlphaFoldDB" id="L8JWW0"/>